<name>A0A383DJW0_9ZZZZ</name>
<organism evidence="1">
    <name type="scientific">marine metagenome</name>
    <dbReference type="NCBI Taxonomy" id="408172"/>
    <lineage>
        <taxon>unclassified sequences</taxon>
        <taxon>metagenomes</taxon>
        <taxon>ecological metagenomes</taxon>
    </lineage>
</organism>
<dbReference type="AlphaFoldDB" id="A0A383DJW0"/>
<gene>
    <name evidence="1" type="ORF">METZ01_LOCUS497458</name>
</gene>
<accession>A0A383DJW0</accession>
<feature type="non-terminal residue" evidence="1">
    <location>
        <position position="118"/>
    </location>
</feature>
<reference evidence="1" key="1">
    <citation type="submission" date="2018-05" db="EMBL/GenBank/DDBJ databases">
        <authorList>
            <person name="Lanie J.A."/>
            <person name="Ng W.-L."/>
            <person name="Kazmierczak K.M."/>
            <person name="Andrzejewski T.M."/>
            <person name="Davidsen T.M."/>
            <person name="Wayne K.J."/>
            <person name="Tettelin H."/>
            <person name="Glass J.I."/>
            <person name="Rusch D."/>
            <person name="Podicherti R."/>
            <person name="Tsui H.-C.T."/>
            <person name="Winkler M.E."/>
        </authorList>
    </citation>
    <scope>NUCLEOTIDE SEQUENCE</scope>
</reference>
<protein>
    <submittedName>
        <fullName evidence="1">Uncharacterized protein</fullName>
    </submittedName>
</protein>
<evidence type="ECO:0000313" key="1">
    <source>
        <dbReference type="EMBL" id="SVE44604.1"/>
    </source>
</evidence>
<proteinExistence type="predicted"/>
<sequence>MHQGIPSSGQISLYDFYQDPGADFPVANADLVWVLDPMYYDSSINSVINNSSTGFVNSNYHDYDTPLDTGGWATWSQAGGSWVAGSGLVPPHLDFTTSSRWFTSINSLFEQGMTPAVG</sequence>
<dbReference type="EMBL" id="UINC01217830">
    <property type="protein sequence ID" value="SVE44604.1"/>
    <property type="molecule type" value="Genomic_DNA"/>
</dbReference>